<keyword evidence="3 5" id="KW-0175">Coiled coil</keyword>
<dbReference type="Pfam" id="PF13516">
    <property type="entry name" value="LRR_6"/>
    <property type="match status" value="1"/>
</dbReference>
<reference evidence="7" key="1">
    <citation type="submission" date="2025-08" db="UniProtKB">
        <authorList>
            <consortium name="Ensembl"/>
        </authorList>
    </citation>
    <scope>IDENTIFICATION</scope>
</reference>
<protein>
    <submittedName>
        <fullName evidence="7">Leucine rich repeat containing 45</fullName>
    </submittedName>
</protein>
<evidence type="ECO:0000256" key="1">
    <source>
        <dbReference type="ARBA" id="ARBA00004300"/>
    </source>
</evidence>
<evidence type="ECO:0000256" key="5">
    <source>
        <dbReference type="SAM" id="Coils"/>
    </source>
</evidence>
<name>A0A8C4X0N5_EPTBU</name>
<accession>A0A8C4X0N5</accession>
<dbReference type="Gene3D" id="3.80.10.10">
    <property type="entry name" value="Ribonuclease Inhibitor"/>
    <property type="match status" value="2"/>
</dbReference>
<dbReference type="InterPro" id="IPR032675">
    <property type="entry name" value="LRR_dom_sf"/>
</dbReference>
<feature type="region of interest" description="Disordered" evidence="6">
    <location>
        <begin position="288"/>
        <end position="309"/>
    </location>
</feature>
<keyword evidence="4" id="KW-0206">Cytoskeleton</keyword>
<dbReference type="Proteomes" id="UP000694388">
    <property type="component" value="Unplaced"/>
</dbReference>
<keyword evidence="2" id="KW-0963">Cytoplasm</keyword>
<evidence type="ECO:0000256" key="6">
    <source>
        <dbReference type="SAM" id="MobiDB-lite"/>
    </source>
</evidence>
<evidence type="ECO:0000256" key="3">
    <source>
        <dbReference type="ARBA" id="ARBA00023054"/>
    </source>
</evidence>
<dbReference type="InterPro" id="IPR052116">
    <property type="entry name" value="Centro_Cilium_Assembly"/>
</dbReference>
<dbReference type="AlphaFoldDB" id="A0A8C4X0N5"/>
<dbReference type="SMART" id="SM00368">
    <property type="entry name" value="LRR_RI"/>
    <property type="match status" value="4"/>
</dbReference>
<dbReference type="GO" id="GO:0005886">
    <property type="term" value="C:plasma membrane"/>
    <property type="evidence" value="ECO:0007669"/>
    <property type="project" value="TreeGrafter"/>
</dbReference>
<dbReference type="GO" id="GO:0005813">
    <property type="term" value="C:centrosome"/>
    <property type="evidence" value="ECO:0007669"/>
    <property type="project" value="UniProtKB-SubCell"/>
</dbReference>
<evidence type="ECO:0000256" key="2">
    <source>
        <dbReference type="ARBA" id="ARBA00022490"/>
    </source>
</evidence>
<dbReference type="GeneTree" id="ENSGT00940000154003"/>
<feature type="coiled-coil region" evidence="5">
    <location>
        <begin position="526"/>
        <end position="578"/>
    </location>
</feature>
<evidence type="ECO:0000256" key="4">
    <source>
        <dbReference type="ARBA" id="ARBA00023212"/>
    </source>
</evidence>
<organism evidence="7 8">
    <name type="scientific">Eptatretus burgeri</name>
    <name type="common">Inshore hagfish</name>
    <dbReference type="NCBI Taxonomy" id="7764"/>
    <lineage>
        <taxon>Eukaryota</taxon>
        <taxon>Metazoa</taxon>
        <taxon>Chordata</taxon>
        <taxon>Craniata</taxon>
        <taxon>Vertebrata</taxon>
        <taxon>Cyclostomata</taxon>
        <taxon>Myxini</taxon>
        <taxon>Myxiniformes</taxon>
        <taxon>Myxinidae</taxon>
        <taxon>Eptatretinae</taxon>
        <taxon>Eptatretus</taxon>
    </lineage>
</organism>
<dbReference type="OMA" id="EVDHMTR"/>
<reference evidence="7" key="2">
    <citation type="submission" date="2025-09" db="UniProtKB">
        <authorList>
            <consortium name="Ensembl"/>
        </authorList>
    </citation>
    <scope>IDENTIFICATION</scope>
</reference>
<comment type="subcellular location">
    <subcellularLocation>
        <location evidence="1">Cytoplasm</location>
        <location evidence="1">Cytoskeleton</location>
        <location evidence="1">Microtubule organizing center</location>
        <location evidence="1">Centrosome</location>
    </subcellularLocation>
</comment>
<dbReference type="Ensembl" id="ENSEBUT00000024654.1">
    <property type="protein sequence ID" value="ENSEBUP00000024078.1"/>
    <property type="gene ID" value="ENSEBUG00000014823.1"/>
</dbReference>
<feature type="compositionally biased region" description="Basic and acidic residues" evidence="6">
    <location>
        <begin position="288"/>
        <end position="303"/>
    </location>
</feature>
<dbReference type="PANTHER" id="PTHR23170">
    <property type="entry name" value="NY-REN-58 ANTIGEN"/>
    <property type="match status" value="1"/>
</dbReference>
<evidence type="ECO:0000313" key="7">
    <source>
        <dbReference type="Ensembl" id="ENSEBUP00000024078.1"/>
    </source>
</evidence>
<keyword evidence="8" id="KW-1185">Reference proteome</keyword>
<dbReference type="PANTHER" id="PTHR23170:SF3">
    <property type="entry name" value="LEUCINE-RICH REPEAT-CONTAINING PROTEIN 45"/>
    <property type="match status" value="1"/>
</dbReference>
<sequence length="612" mass="68989">MTPIEMVLANCMLGEEGVKNLLNALCSSTSFTMLDLKGNSLRSEAATAIGKFLRHSTSVKCVLLEWNALGVSLDGVSLLAEGIGSSSSLVRLDLSNNQIGPQGGIELGEALSRSSCLCELDLRWNNLGMLGGRAVLEGVGKCRTLCSLKVSGNDIPGDILRAIEQAIRYNMERGDVERDSKLQSRVLMTEMGLLKEEKQNQFLDLMRTIESQREEMEKSSRVASSQLRQLQETLKEQTSTINNLTVRLRLAESGMSLAEQERRNLAERLQLAEIGRLELRSVLQGQLDAEREESRQREASLHEDLEEERGMNAQLRQQLTELEKQLKAEQERLLDLREEQIRAMAGLNLQLEQAERKVEEERKRMGKVQAEADLLRQKELQAAMQAHSEVEKALMDKNQQIQLAKLELQEKLGKEKSAAVASRVEAEQELQRIQSEAKREEHDVVMRLEERLRTLAEARDALQVQLSRQEQVTGEVQAHTACLAADNAALGIKLTNANKELMGKQEQAMLEVTKVRLELQQRIGHLQAELTKQEGLEEKVAILERQLKIQARNHRDLLLEREAQIEQLKVELRECEVEACRARDDEARRARVLQSAMASFLRSMPTASQDEG</sequence>
<dbReference type="InterPro" id="IPR001611">
    <property type="entry name" value="Leu-rich_rpt"/>
</dbReference>
<proteinExistence type="predicted"/>
<dbReference type="SUPFAM" id="SSF52047">
    <property type="entry name" value="RNI-like"/>
    <property type="match status" value="1"/>
</dbReference>
<evidence type="ECO:0000313" key="8">
    <source>
        <dbReference type="Proteomes" id="UP000694388"/>
    </source>
</evidence>
<feature type="coiled-coil region" evidence="5">
    <location>
        <begin position="195"/>
        <end position="268"/>
    </location>
</feature>